<keyword evidence="4" id="KW-0677">Repeat</keyword>
<dbReference type="FunFam" id="3.30.160.60:FF:002090">
    <property type="entry name" value="Zinc finger protein 473"/>
    <property type="match status" value="1"/>
</dbReference>
<feature type="domain" description="C2H2-type" evidence="13">
    <location>
        <begin position="42"/>
        <end position="69"/>
    </location>
</feature>
<comment type="similarity">
    <text evidence="2">Belongs to the krueppel C2H2-type zinc-finger protein family.</text>
</comment>
<evidence type="ECO:0000256" key="11">
    <source>
        <dbReference type="PROSITE-ProRule" id="PRU00042"/>
    </source>
</evidence>
<dbReference type="SMART" id="SM00355">
    <property type="entry name" value="ZnF_C2H2"/>
    <property type="match status" value="2"/>
</dbReference>
<dbReference type="Pfam" id="PF00096">
    <property type="entry name" value="zf-C2H2"/>
    <property type="match status" value="2"/>
</dbReference>
<name>A0A3B3VRV7_9TELE</name>
<dbReference type="GO" id="GO:0005634">
    <property type="term" value="C:nucleus"/>
    <property type="evidence" value="ECO:0007669"/>
    <property type="project" value="UniProtKB-SubCell"/>
</dbReference>
<comment type="subcellular location">
    <subcellularLocation>
        <location evidence="1">Nucleus</location>
    </subcellularLocation>
</comment>
<keyword evidence="8" id="KW-0238">DNA-binding</keyword>
<reference evidence="14" key="2">
    <citation type="submission" date="2025-09" db="UniProtKB">
        <authorList>
            <consortium name="Ensembl"/>
        </authorList>
    </citation>
    <scope>IDENTIFICATION</scope>
</reference>
<keyword evidence="9" id="KW-0804">Transcription</keyword>
<organism evidence="14 15">
    <name type="scientific">Poecilia latipinna</name>
    <name type="common">sailfin molly</name>
    <dbReference type="NCBI Taxonomy" id="48699"/>
    <lineage>
        <taxon>Eukaryota</taxon>
        <taxon>Metazoa</taxon>
        <taxon>Chordata</taxon>
        <taxon>Craniata</taxon>
        <taxon>Vertebrata</taxon>
        <taxon>Euteleostomi</taxon>
        <taxon>Actinopterygii</taxon>
        <taxon>Neopterygii</taxon>
        <taxon>Teleostei</taxon>
        <taxon>Neoteleostei</taxon>
        <taxon>Acanthomorphata</taxon>
        <taxon>Ovalentaria</taxon>
        <taxon>Atherinomorphae</taxon>
        <taxon>Cyprinodontiformes</taxon>
        <taxon>Poeciliidae</taxon>
        <taxon>Poeciliinae</taxon>
        <taxon>Poecilia</taxon>
    </lineage>
</organism>
<dbReference type="SUPFAM" id="SSF57667">
    <property type="entry name" value="beta-beta-alpha zinc fingers"/>
    <property type="match status" value="1"/>
</dbReference>
<accession>A0A3B3VRV7</accession>
<dbReference type="GO" id="GO:0000978">
    <property type="term" value="F:RNA polymerase II cis-regulatory region sequence-specific DNA binding"/>
    <property type="evidence" value="ECO:0007669"/>
    <property type="project" value="TreeGrafter"/>
</dbReference>
<keyword evidence="7" id="KW-0805">Transcription regulation</keyword>
<evidence type="ECO:0000256" key="7">
    <source>
        <dbReference type="ARBA" id="ARBA00023015"/>
    </source>
</evidence>
<dbReference type="Proteomes" id="UP000261500">
    <property type="component" value="Unplaced"/>
</dbReference>
<keyword evidence="6" id="KW-0862">Zinc</keyword>
<keyword evidence="10" id="KW-0539">Nucleus</keyword>
<dbReference type="PANTHER" id="PTHR23235:SF142">
    <property type="entry name" value="ZINC FINGER PROTEIN 384"/>
    <property type="match status" value="1"/>
</dbReference>
<dbReference type="InterPro" id="IPR036236">
    <property type="entry name" value="Znf_C2H2_sf"/>
</dbReference>
<evidence type="ECO:0000256" key="9">
    <source>
        <dbReference type="ARBA" id="ARBA00023163"/>
    </source>
</evidence>
<evidence type="ECO:0000256" key="12">
    <source>
        <dbReference type="SAM" id="MobiDB-lite"/>
    </source>
</evidence>
<evidence type="ECO:0000313" key="14">
    <source>
        <dbReference type="Ensembl" id="ENSPLAP00000027768.1"/>
    </source>
</evidence>
<feature type="domain" description="C2H2-type" evidence="13">
    <location>
        <begin position="70"/>
        <end position="97"/>
    </location>
</feature>
<dbReference type="InterPro" id="IPR013087">
    <property type="entry name" value="Znf_C2H2_type"/>
</dbReference>
<evidence type="ECO:0000256" key="5">
    <source>
        <dbReference type="ARBA" id="ARBA00022771"/>
    </source>
</evidence>
<sequence length="99" mass="11153">MSSVQLQGESINEQVPPAEETFTDHKHQLLSHIRSHTGEKPFLCVTCGKAFSYSSSLSHHMLLHTGEMPFSCNTCGKSFRSKRSLNKHESSHREEVLLV</sequence>
<dbReference type="GO" id="GO:0008270">
    <property type="term" value="F:zinc ion binding"/>
    <property type="evidence" value="ECO:0007669"/>
    <property type="project" value="UniProtKB-KW"/>
</dbReference>
<dbReference type="GO" id="GO:0042802">
    <property type="term" value="F:identical protein binding"/>
    <property type="evidence" value="ECO:0007669"/>
    <property type="project" value="UniProtKB-ARBA"/>
</dbReference>
<feature type="region of interest" description="Disordered" evidence="12">
    <location>
        <begin position="1"/>
        <end position="20"/>
    </location>
</feature>
<evidence type="ECO:0000259" key="13">
    <source>
        <dbReference type="PROSITE" id="PS50157"/>
    </source>
</evidence>
<dbReference type="GeneTree" id="ENSGT01150000286958"/>
<dbReference type="FunFam" id="3.30.160.60:FF:000508">
    <property type="entry name" value="Myeloid zinc finger 1"/>
    <property type="match status" value="1"/>
</dbReference>
<evidence type="ECO:0000256" key="2">
    <source>
        <dbReference type="ARBA" id="ARBA00006991"/>
    </source>
</evidence>
<evidence type="ECO:0000256" key="4">
    <source>
        <dbReference type="ARBA" id="ARBA00022737"/>
    </source>
</evidence>
<reference evidence="14" key="1">
    <citation type="submission" date="2025-08" db="UniProtKB">
        <authorList>
            <consortium name="Ensembl"/>
        </authorList>
    </citation>
    <scope>IDENTIFICATION</scope>
</reference>
<dbReference type="Gene3D" id="3.30.160.60">
    <property type="entry name" value="Classic Zinc Finger"/>
    <property type="match status" value="3"/>
</dbReference>
<evidence type="ECO:0000256" key="1">
    <source>
        <dbReference type="ARBA" id="ARBA00004123"/>
    </source>
</evidence>
<keyword evidence="5 11" id="KW-0863">Zinc-finger</keyword>
<keyword evidence="3" id="KW-0479">Metal-binding</keyword>
<dbReference type="PANTHER" id="PTHR23235">
    <property type="entry name" value="KRUEPPEL-LIKE TRANSCRIPTION FACTOR"/>
    <property type="match status" value="1"/>
</dbReference>
<evidence type="ECO:0000256" key="10">
    <source>
        <dbReference type="ARBA" id="ARBA00023242"/>
    </source>
</evidence>
<evidence type="ECO:0000256" key="6">
    <source>
        <dbReference type="ARBA" id="ARBA00022833"/>
    </source>
</evidence>
<dbReference type="PROSITE" id="PS00028">
    <property type="entry name" value="ZINC_FINGER_C2H2_1"/>
    <property type="match status" value="2"/>
</dbReference>
<dbReference type="AlphaFoldDB" id="A0A3B3VRV7"/>
<dbReference type="PROSITE" id="PS50157">
    <property type="entry name" value="ZINC_FINGER_C2H2_2"/>
    <property type="match status" value="2"/>
</dbReference>
<proteinExistence type="inferred from homology"/>
<keyword evidence="15" id="KW-1185">Reference proteome</keyword>
<evidence type="ECO:0000256" key="3">
    <source>
        <dbReference type="ARBA" id="ARBA00022723"/>
    </source>
</evidence>
<dbReference type="Ensembl" id="ENSPLAT00000021097.1">
    <property type="protein sequence ID" value="ENSPLAP00000027768.1"/>
    <property type="gene ID" value="ENSPLAG00000016632.1"/>
</dbReference>
<dbReference type="GO" id="GO:0000981">
    <property type="term" value="F:DNA-binding transcription factor activity, RNA polymerase II-specific"/>
    <property type="evidence" value="ECO:0007669"/>
    <property type="project" value="TreeGrafter"/>
</dbReference>
<feature type="compositionally biased region" description="Polar residues" evidence="12">
    <location>
        <begin position="1"/>
        <end position="13"/>
    </location>
</feature>
<evidence type="ECO:0000313" key="15">
    <source>
        <dbReference type="Proteomes" id="UP000261500"/>
    </source>
</evidence>
<evidence type="ECO:0000256" key="8">
    <source>
        <dbReference type="ARBA" id="ARBA00023125"/>
    </source>
</evidence>
<dbReference type="STRING" id="48699.ENSPLAP00000027768"/>
<protein>
    <recommendedName>
        <fullName evidence="13">C2H2-type domain-containing protein</fullName>
    </recommendedName>
</protein>